<dbReference type="AlphaFoldDB" id="A0A8X6WXQ8"/>
<dbReference type="Proteomes" id="UP000886998">
    <property type="component" value="Unassembled WGS sequence"/>
</dbReference>
<evidence type="ECO:0000313" key="1">
    <source>
        <dbReference type="EMBL" id="GFY42066.1"/>
    </source>
</evidence>
<protein>
    <submittedName>
        <fullName evidence="1">Uncharacterized protein</fullName>
    </submittedName>
</protein>
<organism evidence="1 2">
    <name type="scientific">Trichonephila inaurata madagascariensis</name>
    <dbReference type="NCBI Taxonomy" id="2747483"/>
    <lineage>
        <taxon>Eukaryota</taxon>
        <taxon>Metazoa</taxon>
        <taxon>Ecdysozoa</taxon>
        <taxon>Arthropoda</taxon>
        <taxon>Chelicerata</taxon>
        <taxon>Arachnida</taxon>
        <taxon>Araneae</taxon>
        <taxon>Araneomorphae</taxon>
        <taxon>Entelegynae</taxon>
        <taxon>Araneoidea</taxon>
        <taxon>Nephilidae</taxon>
        <taxon>Trichonephila</taxon>
        <taxon>Trichonephila inaurata</taxon>
    </lineage>
</organism>
<evidence type="ECO:0000313" key="2">
    <source>
        <dbReference type="Proteomes" id="UP000886998"/>
    </source>
</evidence>
<proteinExistence type="predicted"/>
<comment type="caution">
    <text evidence="1">The sequence shown here is derived from an EMBL/GenBank/DDBJ whole genome shotgun (WGS) entry which is preliminary data.</text>
</comment>
<keyword evidence="2" id="KW-1185">Reference proteome</keyword>
<name>A0A8X6WXQ8_9ARAC</name>
<reference evidence="1" key="1">
    <citation type="submission" date="2020-08" db="EMBL/GenBank/DDBJ databases">
        <title>Multicomponent nature underlies the extraordinary mechanical properties of spider dragline silk.</title>
        <authorList>
            <person name="Kono N."/>
            <person name="Nakamura H."/>
            <person name="Mori M."/>
            <person name="Yoshida Y."/>
            <person name="Ohtoshi R."/>
            <person name="Malay A.D."/>
            <person name="Moran D.A.P."/>
            <person name="Tomita M."/>
            <person name="Numata K."/>
            <person name="Arakawa K."/>
        </authorList>
    </citation>
    <scope>NUCLEOTIDE SEQUENCE</scope>
</reference>
<sequence length="111" mass="12396">MTKRKRLCCSGTFVTHGKRPVRKQTKPFTFLLAKEFRDDFSRFMCLLSKTIEIDGFPSELELRTQLISLALDSLSSLGSDPSLLKDLQSGEKFTTKMTLSSATFSAILGPV</sequence>
<gene>
    <name evidence="1" type="ORF">TNIN_91341</name>
</gene>
<accession>A0A8X6WXQ8</accession>
<dbReference type="EMBL" id="BMAV01002851">
    <property type="protein sequence ID" value="GFY42066.1"/>
    <property type="molecule type" value="Genomic_DNA"/>
</dbReference>